<accession>G2EBF2</accession>
<name>G2EBF2_9FLAO</name>
<reference evidence="1 2" key="1">
    <citation type="journal article" date="2008" name="Int. J. Syst. Evol. Microbiol.">
        <title>Bizionia argentinensis sp. nov., isolated from surface marine water in Antarctica.</title>
        <authorList>
            <person name="Bercovich A."/>
            <person name="Vazquez S.C."/>
            <person name="Yankilevich P."/>
            <person name="Coria S.H."/>
            <person name="Foti M."/>
            <person name="Hernandez E."/>
            <person name="Vidal A."/>
            <person name="Ruberto L."/>
            <person name="Melo C."/>
            <person name="Marenssi S."/>
            <person name="Criscuolo M."/>
            <person name="Memoli M."/>
            <person name="Arguelles M."/>
            <person name="Mac Cormack W.P."/>
        </authorList>
    </citation>
    <scope>NUCLEOTIDE SEQUENCE [LARGE SCALE GENOMIC DNA]</scope>
    <source>
        <strain evidence="1 2">JUB59</strain>
    </source>
</reference>
<sequence>MKAKTTKLEQILNKEKCINFFIRYGYFIHTENDEKLVLRKSGTEFTTSGEKFPKELSISFNNNGTEISLKYDTFVLFDTGDLQEEFDLTINRITTNINNLI</sequence>
<keyword evidence="2" id="KW-1185">Reference proteome</keyword>
<comment type="caution">
    <text evidence="1">The sequence shown here is derived from an EMBL/GenBank/DDBJ whole genome shotgun (WGS) entry which is preliminary data.</text>
</comment>
<dbReference type="EMBL" id="AFXZ01000010">
    <property type="protein sequence ID" value="EGV44234.1"/>
    <property type="molecule type" value="Genomic_DNA"/>
</dbReference>
<evidence type="ECO:0000313" key="1">
    <source>
        <dbReference type="EMBL" id="EGV44234.1"/>
    </source>
</evidence>
<organism evidence="1 2">
    <name type="scientific">Bizionia argentinensis JUB59</name>
    <dbReference type="NCBI Taxonomy" id="1046627"/>
    <lineage>
        <taxon>Bacteria</taxon>
        <taxon>Pseudomonadati</taxon>
        <taxon>Bacteroidota</taxon>
        <taxon>Flavobacteriia</taxon>
        <taxon>Flavobacteriales</taxon>
        <taxon>Flavobacteriaceae</taxon>
        <taxon>Bizionia</taxon>
    </lineage>
</organism>
<dbReference type="OrthoDB" id="1494816at2"/>
<proteinExistence type="predicted"/>
<dbReference type="RefSeq" id="WP_008635755.1">
    <property type="nucleotide sequence ID" value="NZ_AFXZ01000010.1"/>
</dbReference>
<dbReference type="Proteomes" id="UP000003730">
    <property type="component" value="Unassembled WGS sequence"/>
</dbReference>
<gene>
    <name evidence="1" type="ORF">BZARG_3135</name>
</gene>
<protein>
    <submittedName>
        <fullName evidence="1">Uncharacterized protein</fullName>
    </submittedName>
</protein>
<evidence type="ECO:0000313" key="2">
    <source>
        <dbReference type="Proteomes" id="UP000003730"/>
    </source>
</evidence>
<dbReference type="AlphaFoldDB" id="G2EBF2"/>